<sequence>MGREKEQPASAPRPEAEVPRILNECQHSMATHPRAIKKLVKCRAVDPEEFLRTWLRCFERLFLVSGREPVVERMLKFAASFTAYWDEAFQDDCEIFVENFLGVLLKWVDASHKVVRFRACQVISEVIIELPEDVPVADDLWDRIISSMLRRMQDKMTSVRVFAARALSRLVTADDIDNDKTVLAYRQALKSDQRAEVRKMVVLSMPAMNATVADVVEQTADVSEVVRKSTYTVLATKFRLQSLSIMQRALILRRGLAERVPGVRAVCVEMLKSVWLEKDCNGDIVTLLRYLDVETHEKVGESVMLELLRQGLDIKTSCIGGLRQFLPSENGTGEERSSYKLLDAEQALYWRMLCTHIHSEAEAKGSDAATTGGAEAVVKAAAAADSNDYLEEVLPATVADYVRLVEAHMRGGPNFRFAARQLLLISKFMNFTDNTSRREAAALLQNLLNELKSTELDRSVEDVVGDGLSLGGDELWAISVAELAHYVHAAPGEFAQVLAASLADHSRPCREGGADVLQWLHCLAIAGLLFENIDSLRELDRLAIEPQEIYESLLLPSVKHLHPEVQRAGVRCLGIFCCLERTPSSRGVEQLVLCLSLCNRVYVQEMAFKALFDLILCHGPTALDLARGIGPESHRQPGLHVSHLFCSTADRHVGEHNIISGIPILESLAGSFDPEYSMGKAQALQPRTAVAAEGFAKVLLQCQHLPEIRLMQDSVLEKLICLYFSVTTENCPRLRQCLNVFFRAFCSQSAKNKRAISKIFIPIMRKEWPGICGNREKAGTVLAARKHAAEIGRYMLLLLQLPIMIKDPQSMAKTSDGASLIQSQDEAVNEGHEELALRICSEVISLRQRKSMAGRTYIATLCRYCTLLEYRACQQEEITCLYLLLPTVMESLSPGEKVLLKELKDLRVLLKTVSTSPEKSLTDDEMRKIMDRVGIPKYGEESECPEVDETPVKPPKTAGRRRTSNVSQNTTLMQTPAPPSTRTLRKRPESRLSKAQGANNQSKTTVLRKNLDSLYESDDSENASVTASSSGSEYDVCGQSRGKTGQKTRVPPGASGRRPQASDTSDVAQNDIPGGPSSIQEDSPEEGNTGEVDEGDEGEDQAAPLPAGRGRRSNSAEVLRMSNGDTGRLSSTRDKATRSVPRADAHRHGKKAGTSQRNTRRTSTSGIERKPSTLNSSFESDDDSSDFEPLPPRRRMSSAR</sequence>
<evidence type="ECO:0000256" key="7">
    <source>
        <dbReference type="ARBA" id="ARBA00023306"/>
    </source>
</evidence>
<evidence type="ECO:0000256" key="5">
    <source>
        <dbReference type="ARBA" id="ARBA00022776"/>
    </source>
</evidence>
<feature type="compositionally biased region" description="Polar residues" evidence="8">
    <location>
        <begin position="964"/>
        <end position="974"/>
    </location>
</feature>
<evidence type="ECO:0000256" key="1">
    <source>
        <dbReference type="ARBA" id="ARBA00004286"/>
    </source>
</evidence>
<keyword evidence="5" id="KW-0498">Mitosis</keyword>
<keyword evidence="11" id="KW-1185">Reference proteome</keyword>
<dbReference type="Gene3D" id="1.25.10.10">
    <property type="entry name" value="Leucine-rich Repeat Variant"/>
    <property type="match status" value="1"/>
</dbReference>
<dbReference type="GO" id="GO:0030261">
    <property type="term" value="P:chromosome condensation"/>
    <property type="evidence" value="ECO:0007669"/>
    <property type="project" value="UniProtKB-KW"/>
</dbReference>
<feature type="compositionally biased region" description="Basic and acidic residues" evidence="8">
    <location>
        <begin position="1131"/>
        <end position="1146"/>
    </location>
</feature>
<accession>A0ABD1ZIV9</accession>
<evidence type="ECO:0000313" key="10">
    <source>
        <dbReference type="EMBL" id="KAL2651267.1"/>
    </source>
</evidence>
<dbReference type="EMBL" id="JBHFFA010000001">
    <property type="protein sequence ID" value="KAL2651267.1"/>
    <property type="molecule type" value="Genomic_DNA"/>
</dbReference>
<feature type="compositionally biased region" description="Acidic residues" evidence="8">
    <location>
        <begin position="1091"/>
        <end position="1100"/>
    </location>
</feature>
<reference evidence="10 11" key="1">
    <citation type="submission" date="2024-09" db="EMBL/GenBank/DDBJ databases">
        <title>Chromosome-scale assembly of Riccia fluitans.</title>
        <authorList>
            <person name="Paukszto L."/>
            <person name="Sawicki J."/>
            <person name="Karawczyk K."/>
            <person name="Piernik-Szablinska J."/>
            <person name="Szczecinska M."/>
            <person name="Mazdziarz M."/>
        </authorList>
    </citation>
    <scope>NUCLEOTIDE SEQUENCE [LARGE SCALE GENOMIC DNA]</scope>
    <source>
        <strain evidence="10">Rf_01</strain>
        <tissue evidence="10">Aerial parts of the thallus</tissue>
    </source>
</reference>
<dbReference type="Pfam" id="PF12719">
    <property type="entry name" value="Cnd3"/>
    <property type="match status" value="1"/>
</dbReference>
<feature type="domain" description="Nuclear condensin complex subunit 3 C-terminal" evidence="9">
    <location>
        <begin position="521"/>
        <end position="850"/>
    </location>
</feature>
<evidence type="ECO:0000256" key="4">
    <source>
        <dbReference type="ARBA" id="ARBA00022618"/>
    </source>
</evidence>
<dbReference type="InterPro" id="IPR016024">
    <property type="entry name" value="ARM-type_fold"/>
</dbReference>
<name>A0ABD1ZIV9_9MARC</name>
<keyword evidence="6" id="KW-0226">DNA condensation</keyword>
<feature type="region of interest" description="Disordered" evidence="8">
    <location>
        <begin position="938"/>
        <end position="1200"/>
    </location>
</feature>
<gene>
    <name evidence="10" type="ORF">R1flu_019395</name>
</gene>
<evidence type="ECO:0000256" key="2">
    <source>
        <dbReference type="ARBA" id="ARBA00006533"/>
    </source>
</evidence>
<comment type="subcellular location">
    <subcellularLocation>
        <location evidence="1">Chromosome</location>
    </subcellularLocation>
</comment>
<keyword evidence="7" id="KW-0131">Cell cycle</keyword>
<feature type="compositionally biased region" description="Polar residues" evidence="8">
    <location>
        <begin position="1022"/>
        <end position="1032"/>
    </location>
</feature>
<evidence type="ECO:0000256" key="8">
    <source>
        <dbReference type="SAM" id="MobiDB-lite"/>
    </source>
</evidence>
<dbReference type="GO" id="GO:0051301">
    <property type="term" value="P:cell division"/>
    <property type="evidence" value="ECO:0007669"/>
    <property type="project" value="UniProtKB-KW"/>
</dbReference>
<keyword evidence="3" id="KW-0158">Chromosome</keyword>
<dbReference type="Proteomes" id="UP001605036">
    <property type="component" value="Unassembled WGS sequence"/>
</dbReference>
<dbReference type="InterPro" id="IPR025977">
    <property type="entry name" value="Cnd3_C"/>
</dbReference>
<dbReference type="PANTHER" id="PTHR14418:SF5">
    <property type="entry name" value="CONDENSIN COMPLEX SUBUNIT 3"/>
    <property type="match status" value="1"/>
</dbReference>
<proteinExistence type="inferred from homology"/>
<dbReference type="GO" id="GO:0005694">
    <property type="term" value="C:chromosome"/>
    <property type="evidence" value="ECO:0007669"/>
    <property type="project" value="UniProtKB-SubCell"/>
</dbReference>
<keyword evidence="4" id="KW-0132">Cell division</keyword>
<protein>
    <recommendedName>
        <fullName evidence="9">Nuclear condensin complex subunit 3 C-terminal domain-containing protein</fullName>
    </recommendedName>
</protein>
<comment type="similarity">
    <text evidence="2">Belongs to the CND3 (condensin subunit 3) family.</text>
</comment>
<dbReference type="InterPro" id="IPR011989">
    <property type="entry name" value="ARM-like"/>
</dbReference>
<feature type="compositionally biased region" description="Low complexity" evidence="8">
    <location>
        <begin position="1154"/>
        <end position="1165"/>
    </location>
</feature>
<dbReference type="AlphaFoldDB" id="A0ABD1ZIV9"/>
<organism evidence="10 11">
    <name type="scientific">Riccia fluitans</name>
    <dbReference type="NCBI Taxonomy" id="41844"/>
    <lineage>
        <taxon>Eukaryota</taxon>
        <taxon>Viridiplantae</taxon>
        <taxon>Streptophyta</taxon>
        <taxon>Embryophyta</taxon>
        <taxon>Marchantiophyta</taxon>
        <taxon>Marchantiopsida</taxon>
        <taxon>Marchantiidae</taxon>
        <taxon>Marchantiales</taxon>
        <taxon>Ricciaceae</taxon>
        <taxon>Riccia</taxon>
    </lineage>
</organism>
<feature type="compositionally biased region" description="Polar residues" evidence="8">
    <location>
        <begin position="996"/>
        <end position="1007"/>
    </location>
</feature>
<comment type="caution">
    <text evidence="10">The sequence shown here is derived from an EMBL/GenBank/DDBJ whole genome shotgun (WGS) entry which is preliminary data.</text>
</comment>
<evidence type="ECO:0000259" key="9">
    <source>
        <dbReference type="Pfam" id="PF12719"/>
    </source>
</evidence>
<dbReference type="InterPro" id="IPR027165">
    <property type="entry name" value="CND3"/>
</dbReference>
<dbReference type="SUPFAM" id="SSF48371">
    <property type="entry name" value="ARM repeat"/>
    <property type="match status" value="1"/>
</dbReference>
<evidence type="ECO:0000256" key="3">
    <source>
        <dbReference type="ARBA" id="ARBA00022454"/>
    </source>
</evidence>
<dbReference type="PANTHER" id="PTHR14418">
    <property type="entry name" value="CONDENSIN COMPLEX SUBUNIT 3-RELATED"/>
    <property type="match status" value="1"/>
</dbReference>
<evidence type="ECO:0000256" key="6">
    <source>
        <dbReference type="ARBA" id="ARBA00023067"/>
    </source>
</evidence>
<evidence type="ECO:0000313" key="11">
    <source>
        <dbReference type="Proteomes" id="UP001605036"/>
    </source>
</evidence>